<dbReference type="GO" id="GO:0007094">
    <property type="term" value="P:mitotic spindle assembly checkpoint signaling"/>
    <property type="evidence" value="ECO:0007669"/>
    <property type="project" value="InterPro"/>
</dbReference>
<protein>
    <submittedName>
        <fullName evidence="5">BUB1 N-terminal domain-containing protein</fullName>
    </submittedName>
</protein>
<sequence length="242" mass="26401">MGWTEYCAQPSELFELLFRQGVGTMCAKFYVTWAKELESHGALAKTAAVYAHGLRAGARPISWLEDRTESFLSRYSARSTKSDELDSCFTDGPSSANSAGRSLTSTEPARQQLAALRLVETGIDENAANRTLKVPAVRTSEAWHPHQSGLEARNSTVRPTANQFDSGLGRRPCPRIVPSAPRTADPVESAGPFLHTLAPIPRSDSSHNPTSSIRPLSKPSQWLKENCPKPGPWKNEKVGKSS</sequence>
<dbReference type="Proteomes" id="UP000272942">
    <property type="component" value="Unassembled WGS sequence"/>
</dbReference>
<dbReference type="PANTHER" id="PTHR14030">
    <property type="entry name" value="MITOTIC CHECKPOINT SERINE/THREONINE-PROTEIN KINASE BUB1"/>
    <property type="match status" value="1"/>
</dbReference>
<dbReference type="Pfam" id="PF08311">
    <property type="entry name" value="Mad3_BUB1_I"/>
    <property type="match status" value="1"/>
</dbReference>
<feature type="domain" description="BUB1 N-terminal" evidence="2">
    <location>
        <begin position="1"/>
        <end position="97"/>
    </location>
</feature>
<dbReference type="WBParaSite" id="ECPE_0000274301-mRNA-1">
    <property type="protein sequence ID" value="ECPE_0000274301-mRNA-1"/>
    <property type="gene ID" value="ECPE_0000274301"/>
</dbReference>
<dbReference type="Gene3D" id="1.25.40.430">
    <property type="match status" value="1"/>
</dbReference>
<reference evidence="5" key="1">
    <citation type="submission" date="2016-06" db="UniProtKB">
        <authorList>
            <consortium name="WormBaseParasite"/>
        </authorList>
    </citation>
    <scope>IDENTIFICATION</scope>
</reference>
<name>A0A183A705_9TREM</name>
<evidence type="ECO:0000256" key="1">
    <source>
        <dbReference type="SAM" id="MobiDB-lite"/>
    </source>
</evidence>
<dbReference type="InterPro" id="IPR015661">
    <property type="entry name" value="Bub1/Mad3"/>
</dbReference>
<dbReference type="InterPro" id="IPR013212">
    <property type="entry name" value="Mad3/Bub1_I"/>
</dbReference>
<dbReference type="GO" id="GO:0004672">
    <property type="term" value="F:protein kinase activity"/>
    <property type="evidence" value="ECO:0007669"/>
    <property type="project" value="TreeGrafter"/>
</dbReference>
<reference evidence="3 4" key="2">
    <citation type="submission" date="2018-11" db="EMBL/GenBank/DDBJ databases">
        <authorList>
            <consortium name="Pathogen Informatics"/>
        </authorList>
    </citation>
    <scope>NUCLEOTIDE SEQUENCE [LARGE SCALE GENOMIC DNA]</scope>
    <source>
        <strain evidence="3 4">Egypt</strain>
    </source>
</reference>
<feature type="compositionally biased region" description="Polar residues" evidence="1">
    <location>
        <begin position="153"/>
        <end position="165"/>
    </location>
</feature>
<feature type="compositionally biased region" description="Polar residues" evidence="1">
    <location>
        <begin position="206"/>
        <end position="220"/>
    </location>
</feature>
<evidence type="ECO:0000313" key="3">
    <source>
        <dbReference type="EMBL" id="VDP67287.1"/>
    </source>
</evidence>
<dbReference type="OrthoDB" id="248495at2759"/>
<dbReference type="PANTHER" id="PTHR14030:SF4">
    <property type="entry name" value="BUB1 KINASE, ISOFORM A-RELATED"/>
    <property type="match status" value="1"/>
</dbReference>
<feature type="compositionally biased region" description="Polar residues" evidence="1">
    <location>
        <begin position="92"/>
        <end position="107"/>
    </location>
</feature>
<feature type="region of interest" description="Disordered" evidence="1">
    <location>
        <begin position="139"/>
        <end position="242"/>
    </location>
</feature>
<keyword evidence="4" id="KW-1185">Reference proteome</keyword>
<dbReference type="EMBL" id="UZAN01039823">
    <property type="protein sequence ID" value="VDP67287.1"/>
    <property type="molecule type" value="Genomic_DNA"/>
</dbReference>
<proteinExistence type="predicted"/>
<evidence type="ECO:0000313" key="5">
    <source>
        <dbReference type="WBParaSite" id="ECPE_0000274301-mRNA-1"/>
    </source>
</evidence>
<evidence type="ECO:0000259" key="2">
    <source>
        <dbReference type="PROSITE" id="PS51489"/>
    </source>
</evidence>
<dbReference type="AlphaFoldDB" id="A0A183A705"/>
<dbReference type="GO" id="GO:0005634">
    <property type="term" value="C:nucleus"/>
    <property type="evidence" value="ECO:0007669"/>
    <property type="project" value="TreeGrafter"/>
</dbReference>
<accession>A0A183A705</accession>
<dbReference type="GO" id="GO:0032991">
    <property type="term" value="C:protein-containing complex"/>
    <property type="evidence" value="ECO:0007669"/>
    <property type="project" value="UniProtKB-ARBA"/>
</dbReference>
<evidence type="ECO:0000313" key="4">
    <source>
        <dbReference type="Proteomes" id="UP000272942"/>
    </source>
</evidence>
<organism evidence="5">
    <name type="scientific">Echinostoma caproni</name>
    <dbReference type="NCBI Taxonomy" id="27848"/>
    <lineage>
        <taxon>Eukaryota</taxon>
        <taxon>Metazoa</taxon>
        <taxon>Spiralia</taxon>
        <taxon>Lophotrochozoa</taxon>
        <taxon>Platyhelminthes</taxon>
        <taxon>Trematoda</taxon>
        <taxon>Digenea</taxon>
        <taxon>Plagiorchiida</taxon>
        <taxon>Echinostomata</taxon>
        <taxon>Echinostomatoidea</taxon>
        <taxon>Echinostomatidae</taxon>
        <taxon>Echinostoma</taxon>
    </lineage>
</organism>
<dbReference type="GO" id="GO:0051754">
    <property type="term" value="P:meiotic sister chromatid cohesion, centromeric"/>
    <property type="evidence" value="ECO:0007669"/>
    <property type="project" value="TreeGrafter"/>
</dbReference>
<feature type="region of interest" description="Disordered" evidence="1">
    <location>
        <begin position="83"/>
        <end position="107"/>
    </location>
</feature>
<gene>
    <name evidence="3" type="ORF">ECPE_LOCUS2740</name>
</gene>
<dbReference type="PROSITE" id="PS51489">
    <property type="entry name" value="BUB1_N"/>
    <property type="match status" value="1"/>
</dbReference>